<evidence type="ECO:0000256" key="5">
    <source>
        <dbReference type="ARBA" id="ARBA00023136"/>
    </source>
</evidence>
<sequence>FLGGLMLGFGLWILLDENSFMTVLKTVSIPVNLWSYVLSGLGTFTMMMGFLGCLGALKEVRCMLGFYFAFLVFLLASQVTIGVLIVTQRKVVSESLSICVCVALRRLDDVVRLWVKRQDYSYFFSLQLACCGWNSSQEWFKNKHLQLSTKNHTFPCSCSLALKGNFTGFSNRPHGFCSVSTDSHPLNGEVTGCKAQIYNWLVKNLFSIVAICIGISLIEVLGMVFAMYLFRNFDRDYNKLIRYH</sequence>
<reference evidence="7" key="5">
    <citation type="submission" date="2025-09" db="UniProtKB">
        <authorList>
            <consortium name="Ensembl"/>
        </authorList>
    </citation>
    <scope>IDENTIFICATION</scope>
</reference>
<dbReference type="InterPro" id="IPR018499">
    <property type="entry name" value="Tetraspanin/Peripherin"/>
</dbReference>
<feature type="transmembrane region" description="Helical" evidence="6">
    <location>
        <begin position="205"/>
        <end position="230"/>
    </location>
</feature>
<evidence type="ECO:0000256" key="4">
    <source>
        <dbReference type="ARBA" id="ARBA00022989"/>
    </source>
</evidence>
<dbReference type="GO" id="GO:0005886">
    <property type="term" value="C:plasma membrane"/>
    <property type="evidence" value="ECO:0007669"/>
    <property type="project" value="TreeGrafter"/>
</dbReference>
<feature type="transmembrane region" description="Helical" evidence="6">
    <location>
        <begin position="64"/>
        <end position="86"/>
    </location>
</feature>
<dbReference type="OMA" id="GELCLLM"/>
<dbReference type="Ensembl" id="ENSCMIT00000045831.1">
    <property type="protein sequence ID" value="ENSCMIP00000045185.1"/>
    <property type="gene ID" value="ENSCMIG00000018663.1"/>
</dbReference>
<keyword evidence="4 6" id="KW-1133">Transmembrane helix</keyword>
<keyword evidence="5 6" id="KW-0472">Membrane</keyword>
<dbReference type="InterPro" id="IPR018503">
    <property type="entry name" value="Tetraspanin_CS"/>
</dbReference>
<dbReference type="PRINTS" id="PR00259">
    <property type="entry name" value="TMFOUR"/>
</dbReference>
<evidence type="ECO:0000256" key="2">
    <source>
        <dbReference type="ARBA" id="ARBA00006840"/>
    </source>
</evidence>
<feature type="transmembrane region" description="Helical" evidence="6">
    <location>
        <begin position="33"/>
        <end position="57"/>
    </location>
</feature>
<comment type="similarity">
    <text evidence="2">Belongs to the tetraspanin (TM4SF) family.</text>
</comment>
<name>A0A4W3KFA7_CALMI</name>
<evidence type="ECO:0000313" key="7">
    <source>
        <dbReference type="Ensembl" id="ENSCMIP00000045185.1"/>
    </source>
</evidence>
<dbReference type="GeneTree" id="ENSGT00940000161485"/>
<keyword evidence="3 6" id="KW-0812">Transmembrane</keyword>
<dbReference type="PANTHER" id="PTHR19282:SF263">
    <property type="entry name" value="LEUKOCYTE ANTIGEN CD37"/>
    <property type="match status" value="1"/>
</dbReference>
<accession>A0A4W3KFA7</accession>
<keyword evidence="8" id="KW-1185">Reference proteome</keyword>
<dbReference type="PROSITE" id="PS00421">
    <property type="entry name" value="TM4_1"/>
    <property type="match status" value="1"/>
</dbReference>
<reference evidence="8" key="3">
    <citation type="journal article" date="2014" name="Nature">
        <title>Elephant shark genome provides unique insights into gnathostome evolution.</title>
        <authorList>
            <consortium name="International Elephant Shark Genome Sequencing Consortium"/>
            <person name="Venkatesh B."/>
            <person name="Lee A.P."/>
            <person name="Ravi V."/>
            <person name="Maurya A.K."/>
            <person name="Lian M.M."/>
            <person name="Swann J.B."/>
            <person name="Ohta Y."/>
            <person name="Flajnik M.F."/>
            <person name="Sutoh Y."/>
            <person name="Kasahara M."/>
            <person name="Hoon S."/>
            <person name="Gangu V."/>
            <person name="Roy S.W."/>
            <person name="Irimia M."/>
            <person name="Korzh V."/>
            <person name="Kondrychyn I."/>
            <person name="Lim Z.W."/>
            <person name="Tay B.H."/>
            <person name="Tohari S."/>
            <person name="Kong K.W."/>
            <person name="Ho S."/>
            <person name="Lorente-Galdos B."/>
            <person name="Quilez J."/>
            <person name="Marques-Bonet T."/>
            <person name="Raney B.J."/>
            <person name="Ingham P.W."/>
            <person name="Tay A."/>
            <person name="Hillier L.W."/>
            <person name="Minx P."/>
            <person name="Boehm T."/>
            <person name="Wilson R.K."/>
            <person name="Brenner S."/>
            <person name="Warren W.C."/>
        </authorList>
    </citation>
    <scope>NUCLEOTIDE SEQUENCE [LARGE SCALE GENOMIC DNA]</scope>
</reference>
<organism evidence="7 8">
    <name type="scientific">Callorhinchus milii</name>
    <name type="common">Ghost shark</name>
    <dbReference type="NCBI Taxonomy" id="7868"/>
    <lineage>
        <taxon>Eukaryota</taxon>
        <taxon>Metazoa</taxon>
        <taxon>Chordata</taxon>
        <taxon>Craniata</taxon>
        <taxon>Vertebrata</taxon>
        <taxon>Chondrichthyes</taxon>
        <taxon>Holocephali</taxon>
        <taxon>Chimaeriformes</taxon>
        <taxon>Callorhinchidae</taxon>
        <taxon>Callorhinchus</taxon>
    </lineage>
</organism>
<dbReference type="Proteomes" id="UP000314986">
    <property type="component" value="Unassembled WGS sequence"/>
</dbReference>
<dbReference type="AlphaFoldDB" id="A0A4W3KFA7"/>
<reference evidence="8" key="1">
    <citation type="journal article" date="2006" name="Science">
        <title>Ancient noncoding elements conserved in the human genome.</title>
        <authorList>
            <person name="Venkatesh B."/>
            <person name="Kirkness E.F."/>
            <person name="Loh Y.H."/>
            <person name="Halpern A.L."/>
            <person name="Lee A.P."/>
            <person name="Johnson J."/>
            <person name="Dandona N."/>
            <person name="Viswanathan L.D."/>
            <person name="Tay A."/>
            <person name="Venter J.C."/>
            <person name="Strausberg R.L."/>
            <person name="Brenner S."/>
        </authorList>
    </citation>
    <scope>NUCLEOTIDE SEQUENCE [LARGE SCALE GENOMIC DNA]</scope>
</reference>
<evidence type="ECO:0000256" key="1">
    <source>
        <dbReference type="ARBA" id="ARBA00004141"/>
    </source>
</evidence>
<evidence type="ECO:0000256" key="3">
    <source>
        <dbReference type="ARBA" id="ARBA00022692"/>
    </source>
</evidence>
<evidence type="ECO:0000313" key="8">
    <source>
        <dbReference type="Proteomes" id="UP000314986"/>
    </source>
</evidence>
<dbReference type="PANTHER" id="PTHR19282">
    <property type="entry name" value="TETRASPANIN"/>
    <property type="match status" value="1"/>
</dbReference>
<reference evidence="8" key="2">
    <citation type="journal article" date="2007" name="PLoS Biol.">
        <title>Survey sequencing and comparative analysis of the elephant shark (Callorhinchus milii) genome.</title>
        <authorList>
            <person name="Venkatesh B."/>
            <person name="Kirkness E.F."/>
            <person name="Loh Y.H."/>
            <person name="Halpern A.L."/>
            <person name="Lee A.P."/>
            <person name="Johnson J."/>
            <person name="Dandona N."/>
            <person name="Viswanathan L.D."/>
            <person name="Tay A."/>
            <person name="Venter J.C."/>
            <person name="Strausberg R.L."/>
            <person name="Brenner S."/>
        </authorList>
    </citation>
    <scope>NUCLEOTIDE SEQUENCE [LARGE SCALE GENOMIC DNA]</scope>
</reference>
<dbReference type="PIRSF" id="PIRSF002419">
    <property type="entry name" value="Tetraspanin"/>
    <property type="match status" value="1"/>
</dbReference>
<evidence type="ECO:0008006" key="9">
    <source>
        <dbReference type="Google" id="ProtNLM"/>
    </source>
</evidence>
<protein>
    <recommendedName>
        <fullName evidence="9">Tetraspanin</fullName>
    </recommendedName>
</protein>
<evidence type="ECO:0000256" key="6">
    <source>
        <dbReference type="SAM" id="Phobius"/>
    </source>
</evidence>
<reference evidence="7" key="4">
    <citation type="submission" date="2025-08" db="UniProtKB">
        <authorList>
            <consortium name="Ensembl"/>
        </authorList>
    </citation>
    <scope>IDENTIFICATION</scope>
</reference>
<dbReference type="Pfam" id="PF00335">
    <property type="entry name" value="Tetraspanin"/>
    <property type="match status" value="1"/>
</dbReference>
<comment type="subcellular location">
    <subcellularLocation>
        <location evidence="1">Membrane</location>
        <topology evidence="1">Multi-pass membrane protein</topology>
    </subcellularLocation>
</comment>
<proteinExistence type="inferred from homology"/>
<dbReference type="InterPro" id="IPR000301">
    <property type="entry name" value="Tetraspanin_animals"/>
</dbReference>